<comment type="similarity">
    <text evidence="1">Belongs to the DNA polymerase type-B family.</text>
</comment>
<evidence type="ECO:0000256" key="3">
    <source>
        <dbReference type="ARBA" id="ARBA00022679"/>
    </source>
</evidence>
<keyword evidence="3" id="KW-0808">Transferase</keyword>
<reference evidence="10 11" key="1">
    <citation type="submission" date="2024-04" db="EMBL/GenBank/DDBJ databases">
        <title>Tritrichomonas musculus Genome.</title>
        <authorList>
            <person name="Alves-Ferreira E."/>
            <person name="Grigg M."/>
            <person name="Lorenzi H."/>
            <person name="Galac M."/>
        </authorList>
    </citation>
    <scope>NUCLEOTIDE SEQUENCE [LARGE SCALE GENOMIC DNA]</scope>
    <source>
        <strain evidence="10 11">EAF2021</strain>
    </source>
</reference>
<dbReference type="InterPro" id="IPR006172">
    <property type="entry name" value="DNA-dir_DNA_pol_B"/>
</dbReference>
<evidence type="ECO:0000256" key="4">
    <source>
        <dbReference type="ARBA" id="ARBA00022695"/>
    </source>
</evidence>
<accession>A0ABR2J2D1</accession>
<comment type="caution">
    <text evidence="10">The sequence shown here is derived from an EMBL/GenBank/DDBJ whole genome shotgun (WGS) entry which is preliminary data.</text>
</comment>
<dbReference type="Gene3D" id="3.30.420.10">
    <property type="entry name" value="Ribonuclease H-like superfamily/Ribonuclease H"/>
    <property type="match status" value="1"/>
</dbReference>
<dbReference type="EC" id="2.7.7.7" evidence="2"/>
<evidence type="ECO:0000256" key="8">
    <source>
        <dbReference type="ARBA" id="ARBA00049244"/>
    </source>
</evidence>
<dbReference type="InterPro" id="IPR004868">
    <property type="entry name" value="DNA-dir_DNA_pol_B_mt/vir"/>
</dbReference>
<sequence length="1219" mass="144503">MSLDNTPTNKLIELSNLLYNENLTINDWKNEFDNENDLRENLIEMLVSDILNKGYDGENNYNSMYWFVKGLNIPSPKPLKRYIDSDDYLFKNLNKYKIQDSLDDFNRQRLHEKFNRDLHKKDSSFLDELMKHSKDIREFWNNKPLNTDALNDAQFFPDESPKDLNLYNIKSFREWKELNKDQERIVNDIMEKLNTTPTNWEIDFELLNNKGKHLLFSLLKKFFAEEIATLPIIQKYKISFKVNGQWYNKPLTPEVFNRLMQNFTEEHFIFDIDNKPPEYFYEQGSDELPEWSLFSALSFSLYEKYDGKNDIGGSFFQYLTTDKVPPKVVKYLKRLQIFDTLINDENEQREELNDCCFIYALKQTGFYKNDLLNLMRLRVNNRYLSQSSINHLCEEFHIHLKLTYINEDAKCKKQTVRSCKNKSYKSFMGVKDAEPNRTHTFNIFENHYFIEEETPFSTYYIKHLNELIDEPDKFNQEYNVDHWRKSRSFISSSNLVRELFRQKYFKPITFGQYSILNTTYYNEINADISNIQLEYNADECTQLIAPISAKYKNKVDPTYWYADFEADVSGKIHKPFMCVLQSQNGKVNKEFRGEDCNIKLLEFLPDESVIYFHNLAYDIRMLAQYGINKSIIKGTKTMKADITYKKKTLHFKDSLPILSCKLSQLPQMFDIPNIQKEIFPYKYYTLERLATNYGVINEAGLNEDKIWSSDDYKLFNSNIDKIPNCRIDENHFDMWAYASFYCQQDVNILRLGFNQFRNGFIKDFNIDPFKYISISSLANEVFNQRVYYPNKNLYKIGGHVRKFCSHAVYGGRCMTAYNKKWHTTKSLSDFDAVSLYPSAMARLYTVEGRPKVIKPHQLNLKFLSYQGAYIVEIKITKVNKHYPFPLIVRKVNGLNLNDDNLLPGETVNMVVDNITLEDLIEFQKIEFEFIRGYYWSGKRDYTIQKEIRKIFNKRLEYKKQHNPLQQLYKLIMNSCYGKTIERPVEKDYKYFDNVNKLTNYWCKNYYKIIEAVNISDEITAVKTLRPIDKHFNFSLLGIQVLSMSKRIMNEVMCLAYDLGCHIYYQDTDSMHIEVDDLPRLVKAFNEKYDRELIGSDLGQFHSDFPTINGHDEMPKAIESFFLMKKMYIDKLKDSTGDIDYMIRGKGLTQNSIKYAYKSFNNDPMKLYESIYNGNSQTFDLTQGQPCFSMNKNMTVSTVKSFSRSIKTTYDEGKRDDYFN</sequence>
<evidence type="ECO:0000313" key="11">
    <source>
        <dbReference type="Proteomes" id="UP001470230"/>
    </source>
</evidence>
<dbReference type="SUPFAM" id="SSF56672">
    <property type="entry name" value="DNA/RNA polymerases"/>
    <property type="match status" value="1"/>
</dbReference>
<gene>
    <name evidence="10" type="ORF">M9Y10_007112</name>
</gene>
<dbReference type="InterPro" id="IPR023211">
    <property type="entry name" value="DNA_pol_palm_dom_sf"/>
</dbReference>
<comment type="catalytic activity">
    <reaction evidence="8">
        <text>DNA(n) + a 2'-deoxyribonucleoside 5'-triphosphate = DNA(n+1) + diphosphate</text>
        <dbReference type="Rhea" id="RHEA:22508"/>
        <dbReference type="Rhea" id="RHEA-COMP:17339"/>
        <dbReference type="Rhea" id="RHEA-COMP:17340"/>
        <dbReference type="ChEBI" id="CHEBI:33019"/>
        <dbReference type="ChEBI" id="CHEBI:61560"/>
        <dbReference type="ChEBI" id="CHEBI:173112"/>
        <dbReference type="EC" id="2.7.7.7"/>
    </reaction>
</comment>
<dbReference type="PRINTS" id="PR00106">
    <property type="entry name" value="DNAPOLB"/>
</dbReference>
<name>A0ABR2J2D1_9EUKA</name>
<protein>
    <recommendedName>
        <fullName evidence="2">DNA-directed DNA polymerase</fullName>
        <ecNumber evidence="2">2.7.7.7</ecNumber>
    </recommendedName>
</protein>
<keyword evidence="5" id="KW-0235">DNA replication</keyword>
<proteinExistence type="inferred from homology"/>
<evidence type="ECO:0000256" key="5">
    <source>
        <dbReference type="ARBA" id="ARBA00022705"/>
    </source>
</evidence>
<dbReference type="InterPro" id="IPR012337">
    <property type="entry name" value="RNaseH-like_sf"/>
</dbReference>
<feature type="domain" description="DNA-directed DNA polymerase family B mitochondria/virus" evidence="9">
    <location>
        <begin position="602"/>
        <end position="996"/>
    </location>
</feature>
<evidence type="ECO:0000313" key="10">
    <source>
        <dbReference type="EMBL" id="KAK8871387.1"/>
    </source>
</evidence>
<keyword evidence="7" id="KW-0238">DNA-binding</keyword>
<evidence type="ECO:0000256" key="7">
    <source>
        <dbReference type="ARBA" id="ARBA00023125"/>
    </source>
</evidence>
<keyword evidence="11" id="KW-1185">Reference proteome</keyword>
<dbReference type="Pfam" id="PF03175">
    <property type="entry name" value="DNA_pol_B_2"/>
    <property type="match status" value="1"/>
</dbReference>
<keyword evidence="6" id="KW-0239">DNA-directed DNA polymerase</keyword>
<dbReference type="Gene3D" id="3.90.1600.10">
    <property type="entry name" value="Palm domain of DNA polymerase"/>
    <property type="match status" value="1"/>
</dbReference>
<organism evidence="10 11">
    <name type="scientific">Tritrichomonas musculus</name>
    <dbReference type="NCBI Taxonomy" id="1915356"/>
    <lineage>
        <taxon>Eukaryota</taxon>
        <taxon>Metamonada</taxon>
        <taxon>Parabasalia</taxon>
        <taxon>Tritrichomonadida</taxon>
        <taxon>Tritrichomonadidae</taxon>
        <taxon>Tritrichomonas</taxon>
    </lineage>
</organism>
<dbReference type="InterPro" id="IPR036397">
    <property type="entry name" value="RNaseH_sf"/>
</dbReference>
<dbReference type="InterPro" id="IPR043502">
    <property type="entry name" value="DNA/RNA_pol_sf"/>
</dbReference>
<evidence type="ECO:0000259" key="9">
    <source>
        <dbReference type="Pfam" id="PF03175"/>
    </source>
</evidence>
<dbReference type="PANTHER" id="PTHR48144">
    <property type="entry name" value="DNA-DIRECTED DNA POLYMERASE"/>
    <property type="match status" value="1"/>
</dbReference>
<evidence type="ECO:0000256" key="2">
    <source>
        <dbReference type="ARBA" id="ARBA00012417"/>
    </source>
</evidence>
<dbReference type="SUPFAM" id="SSF53098">
    <property type="entry name" value="Ribonuclease H-like"/>
    <property type="match status" value="1"/>
</dbReference>
<evidence type="ECO:0000256" key="1">
    <source>
        <dbReference type="ARBA" id="ARBA00005755"/>
    </source>
</evidence>
<evidence type="ECO:0000256" key="6">
    <source>
        <dbReference type="ARBA" id="ARBA00022932"/>
    </source>
</evidence>
<dbReference type="EMBL" id="JAPFFF010000013">
    <property type="protein sequence ID" value="KAK8871387.1"/>
    <property type="molecule type" value="Genomic_DNA"/>
</dbReference>
<dbReference type="Proteomes" id="UP001470230">
    <property type="component" value="Unassembled WGS sequence"/>
</dbReference>
<keyword evidence="4" id="KW-0548">Nucleotidyltransferase</keyword>
<dbReference type="PANTHER" id="PTHR48144:SF2">
    <property type="entry name" value="DNA-DIRECTED DNA POLYMERASE"/>
    <property type="match status" value="1"/>
</dbReference>